<dbReference type="PANTHER" id="PTHR36507:SF1">
    <property type="entry name" value="BLL1555 PROTEIN"/>
    <property type="match status" value="1"/>
</dbReference>
<dbReference type="PRINTS" id="PR00157">
    <property type="entry name" value="PLASTOCYANIN"/>
</dbReference>
<dbReference type="InterPro" id="IPR028871">
    <property type="entry name" value="BlueCu_1_BS"/>
</dbReference>
<dbReference type="PROSITE" id="PS00196">
    <property type="entry name" value="COPPER_BLUE"/>
    <property type="match status" value="1"/>
</dbReference>
<dbReference type="InterPro" id="IPR002387">
    <property type="entry name" value="Plastocyanin"/>
</dbReference>
<keyword evidence="1" id="KW-0813">Transport</keyword>
<organism evidence="7 8">
    <name type="scientific">Microvirga brassicacearum</name>
    <dbReference type="NCBI Taxonomy" id="2580413"/>
    <lineage>
        <taxon>Bacteria</taxon>
        <taxon>Pseudomonadati</taxon>
        <taxon>Pseudomonadota</taxon>
        <taxon>Alphaproteobacteria</taxon>
        <taxon>Hyphomicrobiales</taxon>
        <taxon>Methylobacteriaceae</taxon>
        <taxon>Microvirga</taxon>
    </lineage>
</organism>
<dbReference type="PROSITE" id="PS51318">
    <property type="entry name" value="TAT"/>
    <property type="match status" value="1"/>
</dbReference>
<keyword evidence="2 5" id="KW-0479">Metal-binding</keyword>
<gene>
    <name evidence="7" type="ORF">FEZ63_03395</name>
</gene>
<evidence type="ECO:0000256" key="4">
    <source>
        <dbReference type="ARBA" id="ARBA00023008"/>
    </source>
</evidence>
<dbReference type="InterPro" id="IPR000923">
    <property type="entry name" value="BlueCu_1"/>
</dbReference>
<dbReference type="SUPFAM" id="SSF49503">
    <property type="entry name" value="Cupredoxins"/>
    <property type="match status" value="1"/>
</dbReference>
<name>A0A5N3PHD7_9HYPH</name>
<protein>
    <recommendedName>
        <fullName evidence="6">Blue (type 1) copper domain-containing protein</fullName>
    </recommendedName>
</protein>
<dbReference type="CDD" id="cd04220">
    <property type="entry name" value="Halocyanin"/>
    <property type="match status" value="1"/>
</dbReference>
<evidence type="ECO:0000256" key="1">
    <source>
        <dbReference type="ARBA" id="ARBA00022448"/>
    </source>
</evidence>
<dbReference type="AlphaFoldDB" id="A0A5N3PHD7"/>
<dbReference type="Pfam" id="PF00127">
    <property type="entry name" value="Copper-bind"/>
    <property type="match status" value="1"/>
</dbReference>
<sequence>MTTRREILMGGGGILAAASLASLTVRADEPIEIRMQGRPDGSHVWFDPIGIRIMPGQTIRWINLDPGNSHTATAYHPTNFGRARRMPNGAKPWNSDYLLPDESFSITFKQPGVYDYYCVPHEHAGMVGRIVVGTAQAPGWMAAGTGDLPEQALRAFPSVEDIMQKGTIRHT</sequence>
<evidence type="ECO:0000256" key="5">
    <source>
        <dbReference type="PIRSR" id="PIRSR602387-1"/>
    </source>
</evidence>
<accession>A0A5N3PHD7</accession>
<dbReference type="Gene3D" id="2.60.40.420">
    <property type="entry name" value="Cupredoxins - blue copper proteins"/>
    <property type="match status" value="1"/>
</dbReference>
<dbReference type="GO" id="GO:0005507">
    <property type="term" value="F:copper ion binding"/>
    <property type="evidence" value="ECO:0007669"/>
    <property type="project" value="InterPro"/>
</dbReference>
<evidence type="ECO:0000313" key="7">
    <source>
        <dbReference type="EMBL" id="KAB0269162.1"/>
    </source>
</evidence>
<comment type="cofactor">
    <cofactor evidence="5">
        <name>Cu(2+)</name>
        <dbReference type="ChEBI" id="CHEBI:29036"/>
    </cofactor>
    <text evidence="5">The crystal structure with reduced Cu(1+) has also been determined.</text>
</comment>
<dbReference type="RefSeq" id="WP_150942220.1">
    <property type="nucleotide sequence ID" value="NZ_VCMV01000003.1"/>
</dbReference>
<evidence type="ECO:0000259" key="6">
    <source>
        <dbReference type="Pfam" id="PF00127"/>
    </source>
</evidence>
<evidence type="ECO:0000313" key="8">
    <source>
        <dbReference type="Proteomes" id="UP000325684"/>
    </source>
</evidence>
<feature type="binding site" evidence="5">
    <location>
        <position position="121"/>
    </location>
    <ligand>
        <name>Cu cation</name>
        <dbReference type="ChEBI" id="CHEBI:23378"/>
    </ligand>
</feature>
<proteinExistence type="predicted"/>
<evidence type="ECO:0000256" key="2">
    <source>
        <dbReference type="ARBA" id="ARBA00022723"/>
    </source>
</evidence>
<dbReference type="InterPro" id="IPR052721">
    <property type="entry name" value="ET_Amicyanin"/>
</dbReference>
<dbReference type="PANTHER" id="PTHR36507">
    <property type="entry name" value="BLL1555 PROTEIN"/>
    <property type="match status" value="1"/>
</dbReference>
<reference evidence="7 8" key="1">
    <citation type="journal article" date="2019" name="Microorganisms">
        <title>Genome Insights into the Novel Species Microvirga brassicacearum, a Rapeseed Endophyte with Biotechnological Potential.</title>
        <authorList>
            <person name="Jimenez-Gomez A."/>
            <person name="Saati-Santamaria Z."/>
            <person name="Igual J.M."/>
            <person name="Rivas R."/>
            <person name="Mateos P.F."/>
            <person name="Garcia-Fraile P."/>
        </authorList>
    </citation>
    <scope>NUCLEOTIDE SEQUENCE [LARGE SCALE GENOMIC DNA]</scope>
    <source>
        <strain evidence="7 8">CDVBN77</strain>
    </source>
</reference>
<feature type="binding site" evidence="5">
    <location>
        <position position="126"/>
    </location>
    <ligand>
        <name>Cu cation</name>
        <dbReference type="ChEBI" id="CHEBI:23378"/>
    </ligand>
</feature>
<feature type="binding site" evidence="5">
    <location>
        <position position="118"/>
    </location>
    <ligand>
        <name>Cu cation</name>
        <dbReference type="ChEBI" id="CHEBI:23378"/>
    </ligand>
</feature>
<dbReference type="InterPro" id="IPR008972">
    <property type="entry name" value="Cupredoxin"/>
</dbReference>
<dbReference type="InterPro" id="IPR006311">
    <property type="entry name" value="TAT_signal"/>
</dbReference>
<comment type="caution">
    <text evidence="7">The sequence shown here is derived from an EMBL/GenBank/DDBJ whole genome shotgun (WGS) entry which is preliminary data.</text>
</comment>
<keyword evidence="4 5" id="KW-0186">Copper</keyword>
<keyword evidence="3" id="KW-0249">Electron transport</keyword>
<feature type="binding site" evidence="5">
    <location>
        <position position="70"/>
    </location>
    <ligand>
        <name>Cu cation</name>
        <dbReference type="ChEBI" id="CHEBI:23378"/>
    </ligand>
</feature>
<evidence type="ECO:0000256" key="3">
    <source>
        <dbReference type="ARBA" id="ARBA00022982"/>
    </source>
</evidence>
<dbReference type="EMBL" id="VCMV01000003">
    <property type="protein sequence ID" value="KAB0269162.1"/>
    <property type="molecule type" value="Genomic_DNA"/>
</dbReference>
<feature type="domain" description="Blue (type 1) copper" evidence="6">
    <location>
        <begin position="42"/>
        <end position="132"/>
    </location>
</feature>
<dbReference type="OrthoDB" id="7510199at2"/>
<dbReference type="GO" id="GO:0009055">
    <property type="term" value="F:electron transfer activity"/>
    <property type="evidence" value="ECO:0007669"/>
    <property type="project" value="InterPro"/>
</dbReference>
<keyword evidence="8" id="KW-1185">Reference proteome</keyword>
<dbReference type="Proteomes" id="UP000325684">
    <property type="component" value="Unassembled WGS sequence"/>
</dbReference>